<accession>A0A2V3J0D6</accession>
<dbReference type="Proteomes" id="UP000247409">
    <property type="component" value="Unassembled WGS sequence"/>
</dbReference>
<evidence type="ECO:0000313" key="2">
    <source>
        <dbReference type="Proteomes" id="UP000247409"/>
    </source>
</evidence>
<evidence type="ECO:0000313" key="1">
    <source>
        <dbReference type="EMBL" id="PXF47876.1"/>
    </source>
</evidence>
<proteinExistence type="predicted"/>
<organism evidence="1 2">
    <name type="scientific">Gracilariopsis chorda</name>
    <dbReference type="NCBI Taxonomy" id="448386"/>
    <lineage>
        <taxon>Eukaryota</taxon>
        <taxon>Rhodophyta</taxon>
        <taxon>Florideophyceae</taxon>
        <taxon>Rhodymeniophycidae</taxon>
        <taxon>Gracilariales</taxon>
        <taxon>Gracilariaceae</taxon>
        <taxon>Gracilariopsis</taxon>
    </lineage>
</organism>
<name>A0A2V3J0D6_9FLOR</name>
<keyword evidence="2" id="KW-1185">Reference proteome</keyword>
<protein>
    <submittedName>
        <fullName evidence="1">Uncharacterized protein</fullName>
    </submittedName>
</protein>
<gene>
    <name evidence="1" type="ORF">BWQ96_02262</name>
</gene>
<sequence length="37" mass="4032">MEVHVQGIAYNTDCNDALAPGWTFSEKAISGKVHLID</sequence>
<comment type="caution">
    <text evidence="1">The sequence shown here is derived from an EMBL/GenBank/DDBJ whole genome shotgun (WGS) entry which is preliminary data.</text>
</comment>
<dbReference type="EMBL" id="NBIV01000018">
    <property type="protein sequence ID" value="PXF47876.1"/>
    <property type="molecule type" value="Genomic_DNA"/>
</dbReference>
<dbReference type="AlphaFoldDB" id="A0A2V3J0D6"/>
<reference evidence="1 2" key="1">
    <citation type="journal article" date="2018" name="Mol. Biol. Evol.">
        <title>Analysis of the draft genome of the red seaweed Gracilariopsis chorda provides insights into genome size evolution in Rhodophyta.</title>
        <authorList>
            <person name="Lee J."/>
            <person name="Yang E.C."/>
            <person name="Graf L."/>
            <person name="Yang J.H."/>
            <person name="Qiu H."/>
            <person name="Zel Zion U."/>
            <person name="Chan C.X."/>
            <person name="Stephens T.G."/>
            <person name="Weber A.P.M."/>
            <person name="Boo G.H."/>
            <person name="Boo S.M."/>
            <person name="Kim K.M."/>
            <person name="Shin Y."/>
            <person name="Jung M."/>
            <person name="Lee S.J."/>
            <person name="Yim H.S."/>
            <person name="Lee J.H."/>
            <person name="Bhattacharya D."/>
            <person name="Yoon H.S."/>
        </authorList>
    </citation>
    <scope>NUCLEOTIDE SEQUENCE [LARGE SCALE GENOMIC DNA]</scope>
    <source>
        <strain evidence="1 2">SKKU-2015</strain>
        <tissue evidence="1">Whole body</tissue>
    </source>
</reference>